<dbReference type="PROSITE" id="PS51746">
    <property type="entry name" value="PPM_2"/>
    <property type="match status" value="1"/>
</dbReference>
<feature type="region of interest" description="Disordered" evidence="1">
    <location>
        <begin position="1"/>
        <end position="206"/>
    </location>
</feature>
<feature type="compositionally biased region" description="Polar residues" evidence="1">
    <location>
        <begin position="116"/>
        <end position="126"/>
    </location>
</feature>
<feature type="compositionally biased region" description="Low complexity" evidence="1">
    <location>
        <begin position="542"/>
        <end position="556"/>
    </location>
</feature>
<dbReference type="Proteomes" id="UP000004367">
    <property type="component" value="Unassembled WGS sequence"/>
</dbReference>
<proteinExistence type="predicted"/>
<comment type="caution">
    <text evidence="3">The sequence shown here is derived from an EMBL/GenBank/DDBJ whole genome shotgun (WGS) entry which is preliminary data.</text>
</comment>
<evidence type="ECO:0000256" key="1">
    <source>
        <dbReference type="SAM" id="MobiDB-lite"/>
    </source>
</evidence>
<dbReference type="STRING" id="1089455.MOPEL_135_01020"/>
<dbReference type="SMART" id="SM00331">
    <property type="entry name" value="PP2C_SIG"/>
    <property type="match status" value="1"/>
</dbReference>
<dbReference type="Gene3D" id="3.60.40.10">
    <property type="entry name" value="PPM-type phosphatase domain"/>
    <property type="match status" value="1"/>
</dbReference>
<evidence type="ECO:0000313" key="4">
    <source>
        <dbReference type="Proteomes" id="UP000004367"/>
    </source>
</evidence>
<dbReference type="AlphaFoldDB" id="H5UVV6"/>
<dbReference type="OrthoDB" id="9801841at2"/>
<dbReference type="eggNOG" id="COG0631">
    <property type="taxonomic scope" value="Bacteria"/>
</dbReference>
<dbReference type="SUPFAM" id="SSF81606">
    <property type="entry name" value="PP2C-like"/>
    <property type="match status" value="1"/>
</dbReference>
<feature type="domain" description="PPM-type phosphatase" evidence="2">
    <location>
        <begin position="270"/>
        <end position="594"/>
    </location>
</feature>
<evidence type="ECO:0000313" key="3">
    <source>
        <dbReference type="EMBL" id="GAB49864.1"/>
    </source>
</evidence>
<evidence type="ECO:0000259" key="2">
    <source>
        <dbReference type="PROSITE" id="PS51746"/>
    </source>
</evidence>
<dbReference type="RefSeq" id="WP_009483707.1">
    <property type="nucleotide sequence ID" value="NZ_BAFE01000094.1"/>
</dbReference>
<sequence>MTSPSSPPPADDRDPVTSEAPTEELRPCPSCGRPTGAGRACENCAAPAGASDVERAPLAEAGETPVPVGVSSDTTRPDVTRSGPMATDPATSDPATTDPATTGPAGAVTSDVAAPASSNTGSTAVTAETFAARTTPDPVPEAGAPPAGGSDDEGETAPPTGSETPPAPLPPVGSPTPAAAGTSGPGPSEGAATADATSVDVAPGSAPRSAGMLVLGGILPEEPVAAPAPAPEEGSRCACGGTFADGYCEQCGSPVPAPRAHIEDAPAPWVSGVCDIGVRHRSNQDAMALFADGARAALVVCDGVSSAMRSEDASQAAADAAVAVLSRATSTGVGVPSSVVPALLTRLDTAAEAAADAVADVTGQIHCELGIDSTREGDTFHANPSCTFVAAIVEAGHVVVGSIGDSRAYWFPDAGEAQRLTVDDSWAEEQIALGATREQAESGPGSHTITRWLGIDCDDHTPRTATLRIDAPGWLVLCSDGLWNYASEPTALAEVLGEIAHGIAGTEAVTSPVVAPLADPHTGAPVDPVPPAATAPDPTVPTAPAATGTDASATAPEAADQDGTTVPLALARGLVQWANARGGHDNITVIAARLTPDAPTQEA</sequence>
<feature type="region of interest" description="Disordered" evidence="1">
    <location>
        <begin position="519"/>
        <end position="563"/>
    </location>
</feature>
<organism evidence="3 4">
    <name type="scientific">Mobilicoccus pelagius NBRC 104925</name>
    <dbReference type="NCBI Taxonomy" id="1089455"/>
    <lineage>
        <taxon>Bacteria</taxon>
        <taxon>Bacillati</taxon>
        <taxon>Actinomycetota</taxon>
        <taxon>Actinomycetes</taxon>
        <taxon>Micrococcales</taxon>
        <taxon>Dermatophilaceae</taxon>
        <taxon>Mobilicoccus</taxon>
    </lineage>
</organism>
<dbReference type="Pfam" id="PF13672">
    <property type="entry name" value="PP2C_2"/>
    <property type="match status" value="1"/>
</dbReference>
<feature type="compositionally biased region" description="Pro residues" evidence="1">
    <location>
        <begin position="165"/>
        <end position="174"/>
    </location>
</feature>
<accession>H5UVV6</accession>
<dbReference type="InterPro" id="IPR001932">
    <property type="entry name" value="PPM-type_phosphatase-like_dom"/>
</dbReference>
<keyword evidence="4" id="KW-1185">Reference proteome</keyword>
<feature type="compositionally biased region" description="Low complexity" evidence="1">
    <location>
        <begin position="86"/>
        <end position="107"/>
    </location>
</feature>
<name>H5UVV6_9MICO</name>
<feature type="compositionally biased region" description="Low complexity" evidence="1">
    <location>
        <begin position="191"/>
        <end position="202"/>
    </location>
</feature>
<dbReference type="EMBL" id="BAFE01000094">
    <property type="protein sequence ID" value="GAB49864.1"/>
    <property type="molecule type" value="Genomic_DNA"/>
</dbReference>
<dbReference type="InterPro" id="IPR036457">
    <property type="entry name" value="PPM-type-like_dom_sf"/>
</dbReference>
<feature type="compositionally biased region" description="Pro residues" evidence="1">
    <location>
        <begin position="527"/>
        <end position="541"/>
    </location>
</feature>
<dbReference type="SMART" id="SM00332">
    <property type="entry name" value="PP2Cc"/>
    <property type="match status" value="1"/>
</dbReference>
<protein>
    <submittedName>
        <fullName evidence="3">Putative serine/threonine protein phosphatase</fullName>
    </submittedName>
</protein>
<reference evidence="3 4" key="1">
    <citation type="submission" date="2012-02" db="EMBL/GenBank/DDBJ databases">
        <title>Whole genome shotgun sequence of Mobilicoccus pelagius NBRC 104925.</title>
        <authorList>
            <person name="Yoshida Y."/>
            <person name="Hosoyama A."/>
            <person name="Tsuchikane K."/>
            <person name="Katsumata H."/>
            <person name="Yamazaki S."/>
            <person name="Fujita N."/>
        </authorList>
    </citation>
    <scope>NUCLEOTIDE SEQUENCE [LARGE SCALE GENOMIC DNA]</scope>
    <source>
        <strain evidence="3 4">NBRC 104925</strain>
    </source>
</reference>
<feature type="compositionally biased region" description="Low complexity" evidence="1">
    <location>
        <begin position="140"/>
        <end position="149"/>
    </location>
</feature>
<gene>
    <name evidence="3" type="ORF">MOPEL_135_01020</name>
</gene>